<comment type="caution">
    <text evidence="1">The sequence shown here is derived from an EMBL/GenBank/DDBJ whole genome shotgun (WGS) entry which is preliminary data.</text>
</comment>
<sequence>MDLAQLYFTAPELTFGLLMDGPRAYLPDADVLTAPVTPWELPGVVAGLSGLPAARLARGASSTPARDGLPLIEGFGPALRDALAGLDGPGGLPALARRASGAGWDLYCWIG</sequence>
<gene>
    <name evidence="1" type="ORF">Afil01_10710</name>
</gene>
<evidence type="ECO:0000313" key="2">
    <source>
        <dbReference type="Proteomes" id="UP001165079"/>
    </source>
</evidence>
<dbReference type="Proteomes" id="UP001165079">
    <property type="component" value="Unassembled WGS sequence"/>
</dbReference>
<name>A0A9W6W775_9ACTN</name>
<evidence type="ECO:0000313" key="1">
    <source>
        <dbReference type="EMBL" id="GLZ76264.1"/>
    </source>
</evidence>
<accession>A0A9W6W775</accession>
<dbReference type="AlphaFoldDB" id="A0A9W6W775"/>
<reference evidence="1" key="1">
    <citation type="submission" date="2023-03" db="EMBL/GenBank/DDBJ databases">
        <title>Actinorhabdospora filicis NBRC 111898.</title>
        <authorList>
            <person name="Ichikawa N."/>
            <person name="Sato H."/>
            <person name="Tonouchi N."/>
        </authorList>
    </citation>
    <scope>NUCLEOTIDE SEQUENCE</scope>
    <source>
        <strain evidence="1">NBRC 111898</strain>
    </source>
</reference>
<keyword evidence="2" id="KW-1185">Reference proteome</keyword>
<proteinExistence type="predicted"/>
<protein>
    <submittedName>
        <fullName evidence="1">Uncharacterized protein</fullName>
    </submittedName>
</protein>
<dbReference type="EMBL" id="BSTX01000001">
    <property type="protein sequence ID" value="GLZ76264.1"/>
    <property type="molecule type" value="Genomic_DNA"/>
</dbReference>
<organism evidence="1 2">
    <name type="scientific">Actinorhabdospora filicis</name>
    <dbReference type="NCBI Taxonomy" id="1785913"/>
    <lineage>
        <taxon>Bacteria</taxon>
        <taxon>Bacillati</taxon>
        <taxon>Actinomycetota</taxon>
        <taxon>Actinomycetes</taxon>
        <taxon>Micromonosporales</taxon>
        <taxon>Micromonosporaceae</taxon>
        <taxon>Actinorhabdospora</taxon>
    </lineage>
</organism>
<dbReference type="RefSeq" id="WP_285661446.1">
    <property type="nucleotide sequence ID" value="NZ_BSTX01000001.1"/>
</dbReference>